<evidence type="ECO:0000256" key="6">
    <source>
        <dbReference type="ARBA" id="ARBA00023098"/>
    </source>
</evidence>
<comment type="catalytic activity">
    <reaction evidence="7">
        <text>a lipid X + a UDP-2-N,3-O-bis[(3R)-3-hydroxyacyl]-alpha-D-glucosamine = a lipid A disaccharide + UDP + H(+)</text>
        <dbReference type="Rhea" id="RHEA:67828"/>
        <dbReference type="ChEBI" id="CHEBI:15378"/>
        <dbReference type="ChEBI" id="CHEBI:58223"/>
        <dbReference type="ChEBI" id="CHEBI:137748"/>
        <dbReference type="ChEBI" id="CHEBI:176338"/>
        <dbReference type="ChEBI" id="CHEBI:176343"/>
        <dbReference type="EC" id="2.4.1.182"/>
    </reaction>
</comment>
<dbReference type="GO" id="GO:0016020">
    <property type="term" value="C:membrane"/>
    <property type="evidence" value="ECO:0007669"/>
    <property type="project" value="GOC"/>
</dbReference>
<evidence type="ECO:0000256" key="4">
    <source>
        <dbReference type="ARBA" id="ARBA00022676"/>
    </source>
</evidence>
<evidence type="ECO:0000256" key="2">
    <source>
        <dbReference type="ARBA" id="ARBA00022516"/>
    </source>
</evidence>
<dbReference type="GO" id="GO:0008915">
    <property type="term" value="F:lipid-A-disaccharide synthase activity"/>
    <property type="evidence" value="ECO:0007669"/>
    <property type="project" value="UniProtKB-EC"/>
</dbReference>
<accession>A0A3B1DB36</accession>
<protein>
    <recommendedName>
        <fullName evidence="1">lipid-A-disaccharide synthase</fullName>
        <ecNumber evidence="1">2.4.1.182</ecNumber>
    </recommendedName>
</protein>
<sequence>MKIFFSVGEPSGDLHTAHLITEFNKRVPQFEAVGYGGPKMAEAGCDNFYLLTNLAVMGIFQVIPLIGKFLKLVYQAGKYFKQSPPDAVVLVDFSGFNWWIARKAKAAGIPVFYYMPPQLWAWAPKRIWKVRKFVDHVLCGHQFEYEWYRKQGIDAHFVGHPFFDEVAHHPLDTNFVNKQRSAEKFHITVLPGSRNQEVQHNFPAMLQVMQQLHQKHSHVKFLVANFKESQKDVCVQMLQKMGVSLPITFEVGKTSECIEASDCCLMCSGSVSLELLARNKPAVVIYCLSRLSAYVLRKVLTIDHLTLTNLIAGKRLMPEFIIGGSPAPYIQEMTESLSEWVAKPEKLNNVKKEMAIICSEVAQTGATTRAAETILSLLNVTEASISRAA</sequence>
<dbReference type="InterPro" id="IPR003835">
    <property type="entry name" value="Glyco_trans_19"/>
</dbReference>
<keyword evidence="2" id="KW-0444">Lipid biosynthesis</keyword>
<name>A0A3B1DB36_9ZZZZ</name>
<dbReference type="PANTHER" id="PTHR30372:SF4">
    <property type="entry name" value="LIPID-A-DISACCHARIDE SYNTHASE, MITOCHONDRIAL-RELATED"/>
    <property type="match status" value="1"/>
</dbReference>
<evidence type="ECO:0000256" key="5">
    <source>
        <dbReference type="ARBA" id="ARBA00022679"/>
    </source>
</evidence>
<dbReference type="PANTHER" id="PTHR30372">
    <property type="entry name" value="LIPID-A-DISACCHARIDE SYNTHASE"/>
    <property type="match status" value="1"/>
</dbReference>
<keyword evidence="4 8" id="KW-0328">Glycosyltransferase</keyword>
<dbReference type="EC" id="2.4.1.182" evidence="1"/>
<dbReference type="GO" id="GO:0005543">
    <property type="term" value="F:phospholipid binding"/>
    <property type="evidence" value="ECO:0007669"/>
    <property type="project" value="TreeGrafter"/>
</dbReference>
<dbReference type="EMBL" id="UOGL01000397">
    <property type="protein sequence ID" value="VAX40056.1"/>
    <property type="molecule type" value="Genomic_DNA"/>
</dbReference>
<dbReference type="GO" id="GO:0009245">
    <property type="term" value="P:lipid A biosynthetic process"/>
    <property type="evidence" value="ECO:0007669"/>
    <property type="project" value="UniProtKB-KW"/>
</dbReference>
<dbReference type="SUPFAM" id="SSF53756">
    <property type="entry name" value="UDP-Glycosyltransferase/glycogen phosphorylase"/>
    <property type="match status" value="1"/>
</dbReference>
<dbReference type="NCBIfam" id="TIGR00215">
    <property type="entry name" value="lpxB"/>
    <property type="match status" value="1"/>
</dbReference>
<evidence type="ECO:0000256" key="1">
    <source>
        <dbReference type="ARBA" id="ARBA00012687"/>
    </source>
</evidence>
<evidence type="ECO:0000313" key="8">
    <source>
        <dbReference type="EMBL" id="VAX40056.1"/>
    </source>
</evidence>
<keyword evidence="6" id="KW-0443">Lipid metabolism</keyword>
<reference evidence="8" key="1">
    <citation type="submission" date="2018-06" db="EMBL/GenBank/DDBJ databases">
        <authorList>
            <person name="Zhirakovskaya E."/>
        </authorList>
    </citation>
    <scope>NUCLEOTIDE SEQUENCE</scope>
</reference>
<proteinExistence type="predicted"/>
<dbReference type="Pfam" id="PF02684">
    <property type="entry name" value="LpxB"/>
    <property type="match status" value="1"/>
</dbReference>
<evidence type="ECO:0000256" key="7">
    <source>
        <dbReference type="ARBA" id="ARBA00048975"/>
    </source>
</evidence>
<gene>
    <name evidence="8" type="ORF">MNBD_PLANCTO02-2772</name>
</gene>
<dbReference type="Gene3D" id="3.40.50.2000">
    <property type="entry name" value="Glycogen Phosphorylase B"/>
    <property type="match status" value="2"/>
</dbReference>
<keyword evidence="5 8" id="KW-0808">Transferase</keyword>
<keyword evidence="3" id="KW-0441">Lipid A biosynthesis</keyword>
<evidence type="ECO:0000256" key="3">
    <source>
        <dbReference type="ARBA" id="ARBA00022556"/>
    </source>
</evidence>
<organism evidence="8">
    <name type="scientific">hydrothermal vent metagenome</name>
    <dbReference type="NCBI Taxonomy" id="652676"/>
    <lineage>
        <taxon>unclassified sequences</taxon>
        <taxon>metagenomes</taxon>
        <taxon>ecological metagenomes</taxon>
    </lineage>
</organism>
<dbReference type="AlphaFoldDB" id="A0A3B1DB36"/>